<dbReference type="EMBL" id="CP162599">
    <property type="protein sequence ID" value="XDK33330.1"/>
    <property type="molecule type" value="Genomic_DNA"/>
</dbReference>
<accession>A0AB39HS02</accession>
<dbReference type="RefSeq" id="WP_368654012.1">
    <property type="nucleotide sequence ID" value="NZ_CP162599.1"/>
</dbReference>
<dbReference type="InterPro" id="IPR020139">
    <property type="entry name" value="DUF2642"/>
</dbReference>
<evidence type="ECO:0000313" key="1">
    <source>
        <dbReference type="EMBL" id="XDK33330.1"/>
    </source>
</evidence>
<organism evidence="1">
    <name type="scientific">Ornithinibacillus sp. 4-3</name>
    <dbReference type="NCBI Taxonomy" id="3231488"/>
    <lineage>
        <taxon>Bacteria</taxon>
        <taxon>Bacillati</taxon>
        <taxon>Bacillota</taxon>
        <taxon>Bacilli</taxon>
        <taxon>Bacillales</taxon>
        <taxon>Bacillaceae</taxon>
        <taxon>Ornithinibacillus</taxon>
    </lineage>
</organism>
<dbReference type="Pfam" id="PF10842">
    <property type="entry name" value="DUF2642"/>
    <property type="match status" value="1"/>
</dbReference>
<protein>
    <submittedName>
        <fullName evidence="1">DUF2642 domain-containing protein</fullName>
    </submittedName>
</protein>
<dbReference type="AlphaFoldDB" id="A0AB39HS02"/>
<sequence length="77" mass="9141">MKNHTSVQLVNHIDSYFYQMLSECLNKNIVVQTTNNPVQGKLTQVMPDYIVVTVQRTPFYIRMEKIVWITKSSYREE</sequence>
<reference evidence="1" key="1">
    <citation type="submission" date="2024-07" db="EMBL/GenBank/DDBJ databases">
        <title>Halotolerant mesophilic bacterium Ornithinibacillus sp. 4-3, sp. nov., isolated from soil.</title>
        <authorList>
            <person name="Sidarenka A.V."/>
            <person name="Guliayeva D.E."/>
            <person name="Leanovich S.I."/>
            <person name="Hileuskaya K.S."/>
            <person name="Akhremchuk A.E."/>
            <person name="Sikolenko M.A."/>
            <person name="Valentovich L.N."/>
        </authorList>
    </citation>
    <scope>NUCLEOTIDE SEQUENCE</scope>
    <source>
        <strain evidence="1">4-3</strain>
    </source>
</reference>
<proteinExistence type="predicted"/>
<name>A0AB39HS02_9BACI</name>
<gene>
    <name evidence="1" type="ORF">AB4Y30_02880</name>
</gene>